<organism evidence="1 2">
    <name type="scientific">Dreissena polymorpha</name>
    <name type="common">Zebra mussel</name>
    <name type="synonym">Mytilus polymorpha</name>
    <dbReference type="NCBI Taxonomy" id="45954"/>
    <lineage>
        <taxon>Eukaryota</taxon>
        <taxon>Metazoa</taxon>
        <taxon>Spiralia</taxon>
        <taxon>Lophotrochozoa</taxon>
        <taxon>Mollusca</taxon>
        <taxon>Bivalvia</taxon>
        <taxon>Autobranchia</taxon>
        <taxon>Heteroconchia</taxon>
        <taxon>Euheterodonta</taxon>
        <taxon>Imparidentia</taxon>
        <taxon>Neoheterodontei</taxon>
        <taxon>Myida</taxon>
        <taxon>Dreissenoidea</taxon>
        <taxon>Dreissenidae</taxon>
        <taxon>Dreissena</taxon>
    </lineage>
</organism>
<dbReference type="Proteomes" id="UP000828390">
    <property type="component" value="Unassembled WGS sequence"/>
</dbReference>
<gene>
    <name evidence="1" type="ORF">DPMN_149798</name>
</gene>
<sequence length="61" mass="6907">MIHNGEALGLLALSGVVQEADTDTKEHCCSHASHYNCDQMWRLQGIFVRRGFLARYVKNTN</sequence>
<dbReference type="AlphaFoldDB" id="A0A9D4FGN9"/>
<proteinExistence type="predicted"/>
<dbReference type="EMBL" id="JAIWYP010000007">
    <property type="protein sequence ID" value="KAH3796230.1"/>
    <property type="molecule type" value="Genomic_DNA"/>
</dbReference>
<comment type="caution">
    <text evidence="1">The sequence shown here is derived from an EMBL/GenBank/DDBJ whole genome shotgun (WGS) entry which is preliminary data.</text>
</comment>
<reference evidence="1" key="1">
    <citation type="journal article" date="2019" name="bioRxiv">
        <title>The Genome of the Zebra Mussel, Dreissena polymorpha: A Resource for Invasive Species Research.</title>
        <authorList>
            <person name="McCartney M.A."/>
            <person name="Auch B."/>
            <person name="Kono T."/>
            <person name="Mallez S."/>
            <person name="Zhang Y."/>
            <person name="Obille A."/>
            <person name="Becker A."/>
            <person name="Abrahante J.E."/>
            <person name="Garbe J."/>
            <person name="Badalamenti J.P."/>
            <person name="Herman A."/>
            <person name="Mangelson H."/>
            <person name="Liachko I."/>
            <person name="Sullivan S."/>
            <person name="Sone E.D."/>
            <person name="Koren S."/>
            <person name="Silverstein K.A.T."/>
            <person name="Beckman K.B."/>
            <person name="Gohl D.M."/>
        </authorList>
    </citation>
    <scope>NUCLEOTIDE SEQUENCE</scope>
    <source>
        <strain evidence="1">Duluth1</strain>
        <tissue evidence="1">Whole animal</tissue>
    </source>
</reference>
<name>A0A9D4FGN9_DREPO</name>
<evidence type="ECO:0000313" key="1">
    <source>
        <dbReference type="EMBL" id="KAH3796230.1"/>
    </source>
</evidence>
<accession>A0A9D4FGN9</accession>
<protein>
    <submittedName>
        <fullName evidence="1">Uncharacterized protein</fullName>
    </submittedName>
</protein>
<evidence type="ECO:0000313" key="2">
    <source>
        <dbReference type="Proteomes" id="UP000828390"/>
    </source>
</evidence>
<keyword evidence="2" id="KW-1185">Reference proteome</keyword>
<reference evidence="1" key="2">
    <citation type="submission" date="2020-11" db="EMBL/GenBank/DDBJ databases">
        <authorList>
            <person name="McCartney M.A."/>
            <person name="Auch B."/>
            <person name="Kono T."/>
            <person name="Mallez S."/>
            <person name="Becker A."/>
            <person name="Gohl D.M."/>
            <person name="Silverstein K.A.T."/>
            <person name="Koren S."/>
            <person name="Bechman K.B."/>
            <person name="Herman A."/>
            <person name="Abrahante J.E."/>
            <person name="Garbe J."/>
        </authorList>
    </citation>
    <scope>NUCLEOTIDE SEQUENCE</scope>
    <source>
        <strain evidence="1">Duluth1</strain>
        <tissue evidence="1">Whole animal</tissue>
    </source>
</reference>